<reference evidence="2" key="1">
    <citation type="journal article" date="2019" name="Int. J. Syst. Evol. Microbiol.">
        <title>The Global Catalogue of Microorganisms (GCM) 10K type strain sequencing project: providing services to taxonomists for standard genome sequencing and annotation.</title>
        <authorList>
            <consortium name="The Broad Institute Genomics Platform"/>
            <consortium name="The Broad Institute Genome Sequencing Center for Infectious Disease"/>
            <person name="Wu L."/>
            <person name="Ma J."/>
        </authorList>
    </citation>
    <scope>NUCLEOTIDE SEQUENCE [LARGE SCALE GENOMIC DNA]</scope>
    <source>
        <strain evidence="2">IBRC-M 10813</strain>
    </source>
</reference>
<proteinExistence type="predicted"/>
<gene>
    <name evidence="1" type="ORF">ACFOUO_08965</name>
</gene>
<sequence>MKGRDGVYEFLLCYHDRHQGVTVTIKEMPVTDTCKYQVKRIRETSGGQEEIDFVECRDLKEAKEVFFQRVKPYIWHGMQD</sequence>
<accession>A0ABV8JGD8</accession>
<dbReference type="EMBL" id="JBHSAP010000009">
    <property type="protein sequence ID" value="MFC4076942.1"/>
    <property type="molecule type" value="Genomic_DNA"/>
</dbReference>
<evidence type="ECO:0000313" key="1">
    <source>
        <dbReference type="EMBL" id="MFC4076942.1"/>
    </source>
</evidence>
<dbReference type="Proteomes" id="UP001595843">
    <property type="component" value="Unassembled WGS sequence"/>
</dbReference>
<keyword evidence="2" id="KW-1185">Reference proteome</keyword>
<comment type="caution">
    <text evidence="1">The sequence shown here is derived from an EMBL/GenBank/DDBJ whole genome shotgun (WGS) entry which is preliminary data.</text>
</comment>
<protein>
    <submittedName>
        <fullName evidence="1">Uncharacterized protein</fullName>
    </submittedName>
</protein>
<evidence type="ECO:0000313" key="2">
    <source>
        <dbReference type="Proteomes" id="UP001595843"/>
    </source>
</evidence>
<name>A0ABV8JGD8_9BACL</name>
<organism evidence="1 2">
    <name type="scientific">Salinithrix halophila</name>
    <dbReference type="NCBI Taxonomy" id="1485204"/>
    <lineage>
        <taxon>Bacteria</taxon>
        <taxon>Bacillati</taxon>
        <taxon>Bacillota</taxon>
        <taxon>Bacilli</taxon>
        <taxon>Bacillales</taxon>
        <taxon>Thermoactinomycetaceae</taxon>
        <taxon>Salinithrix</taxon>
    </lineage>
</organism>